<dbReference type="Proteomes" id="UP001476282">
    <property type="component" value="Unassembled WGS sequence"/>
</dbReference>
<dbReference type="EMBL" id="BAABRI010000037">
    <property type="protein sequence ID" value="GAA5484812.1"/>
    <property type="molecule type" value="Genomic_DNA"/>
</dbReference>
<accession>A0ABP9UTQ1</accession>
<gene>
    <name evidence="1" type="ORF">Hsar01_04061</name>
</gene>
<dbReference type="RefSeq" id="WP_353568923.1">
    <property type="nucleotide sequence ID" value="NZ_BAABRI010000037.1"/>
</dbReference>
<protein>
    <recommendedName>
        <fullName evidence="3">Nucleoside-diphosphate sugar epimerase</fullName>
    </recommendedName>
</protein>
<proteinExistence type="predicted"/>
<evidence type="ECO:0000313" key="2">
    <source>
        <dbReference type="Proteomes" id="UP001476282"/>
    </source>
</evidence>
<reference evidence="1 2" key="1">
    <citation type="submission" date="2024-02" db="EMBL/GenBank/DDBJ databases">
        <title>Haloferula sargassicola NBRC 104335.</title>
        <authorList>
            <person name="Ichikawa N."/>
            <person name="Katano-Makiyama Y."/>
            <person name="Hidaka K."/>
        </authorList>
    </citation>
    <scope>NUCLEOTIDE SEQUENCE [LARGE SCALE GENOMIC DNA]</scope>
    <source>
        <strain evidence="1 2">NBRC 104335</strain>
    </source>
</reference>
<evidence type="ECO:0000313" key="1">
    <source>
        <dbReference type="EMBL" id="GAA5484812.1"/>
    </source>
</evidence>
<comment type="caution">
    <text evidence="1">The sequence shown here is derived from an EMBL/GenBank/DDBJ whole genome shotgun (WGS) entry which is preliminary data.</text>
</comment>
<dbReference type="InterPro" id="IPR009367">
    <property type="entry name" value="Elm1-like"/>
</dbReference>
<keyword evidence="2" id="KW-1185">Reference proteome</keyword>
<name>A0ABP9UTQ1_9BACT</name>
<evidence type="ECO:0008006" key="3">
    <source>
        <dbReference type="Google" id="ProtNLM"/>
    </source>
</evidence>
<dbReference type="Pfam" id="PF06258">
    <property type="entry name" value="Mito_fiss_Elm1"/>
    <property type="match status" value="1"/>
</dbReference>
<organism evidence="1 2">
    <name type="scientific">Haloferula sargassicola</name>
    <dbReference type="NCBI Taxonomy" id="490096"/>
    <lineage>
        <taxon>Bacteria</taxon>
        <taxon>Pseudomonadati</taxon>
        <taxon>Verrucomicrobiota</taxon>
        <taxon>Verrucomicrobiia</taxon>
        <taxon>Verrucomicrobiales</taxon>
        <taxon>Verrucomicrobiaceae</taxon>
        <taxon>Haloferula</taxon>
    </lineage>
</organism>
<sequence>MTRPLQICVLTDGKPGHQNQSLGLAEAIGRRAPAAVSLLEVPAGKLRSLGLIETPEPRPDLFIGAGHATHAPLLQLARRTGAPCVVMMKPSLPAGFFDLCLVPEHDLGGAGPAPNVIATKGALNRVPPPDPDRARSGGLLLIGGPSGSHGWDAETTTRQVAAIVDSRSALAWRATDSRRTPEGFLEALQSASPAFAPFPHQQTGRDWLPQQLAHCEEVWVSEDSVSMIYEALSSGAAVGLLPVPRKSRTSRVARGIDRLAEQGWLTPFDDWRPGTPLPRPPATLREADRTAAIVLERFFPDRR</sequence>